<evidence type="ECO:0000313" key="2">
    <source>
        <dbReference type="Proteomes" id="UP001164250"/>
    </source>
</evidence>
<gene>
    <name evidence="1" type="ORF">Patl1_29705</name>
</gene>
<keyword evidence="2" id="KW-1185">Reference proteome</keyword>
<proteinExistence type="predicted"/>
<comment type="caution">
    <text evidence="1">The sequence shown here is derived from an EMBL/GenBank/DDBJ whole genome shotgun (WGS) entry which is preliminary data.</text>
</comment>
<accession>A0ACC1ADS4</accession>
<reference evidence="2" key="1">
    <citation type="journal article" date="2023" name="G3 (Bethesda)">
        <title>Genome assembly and association tests identify interacting loci associated with vigor, precocity, and sex in interspecific pistachio rootstocks.</title>
        <authorList>
            <person name="Palmer W."/>
            <person name="Jacygrad E."/>
            <person name="Sagayaradj S."/>
            <person name="Cavanaugh K."/>
            <person name="Han R."/>
            <person name="Bertier L."/>
            <person name="Beede B."/>
            <person name="Kafkas S."/>
            <person name="Golino D."/>
            <person name="Preece J."/>
            <person name="Michelmore R."/>
        </authorList>
    </citation>
    <scope>NUCLEOTIDE SEQUENCE [LARGE SCALE GENOMIC DNA]</scope>
</reference>
<organism evidence="1 2">
    <name type="scientific">Pistacia atlantica</name>
    <dbReference type="NCBI Taxonomy" id="434234"/>
    <lineage>
        <taxon>Eukaryota</taxon>
        <taxon>Viridiplantae</taxon>
        <taxon>Streptophyta</taxon>
        <taxon>Embryophyta</taxon>
        <taxon>Tracheophyta</taxon>
        <taxon>Spermatophyta</taxon>
        <taxon>Magnoliopsida</taxon>
        <taxon>eudicotyledons</taxon>
        <taxon>Gunneridae</taxon>
        <taxon>Pentapetalae</taxon>
        <taxon>rosids</taxon>
        <taxon>malvids</taxon>
        <taxon>Sapindales</taxon>
        <taxon>Anacardiaceae</taxon>
        <taxon>Pistacia</taxon>
    </lineage>
</organism>
<name>A0ACC1ADS4_9ROSI</name>
<evidence type="ECO:0000313" key="1">
    <source>
        <dbReference type="EMBL" id="KAJ0084178.1"/>
    </source>
</evidence>
<sequence length="113" mass="13090">MAADILCVQVGFFRFRNDTDLFEIVKCKTSASAIEVSPNGKQFSTTSPDRRIRVFWFRTSTLRRVYNESLEVAQVLKISDAPLYQLEVIDFGRRMAVENKKCTATKCNFRRKL</sequence>
<dbReference type="EMBL" id="CM047907">
    <property type="protein sequence ID" value="KAJ0084178.1"/>
    <property type="molecule type" value="Genomic_DNA"/>
</dbReference>
<dbReference type="Proteomes" id="UP001164250">
    <property type="component" value="Chromosome 11"/>
</dbReference>
<protein>
    <submittedName>
        <fullName evidence="1">Uncharacterized protein</fullName>
    </submittedName>
</protein>